<dbReference type="SUPFAM" id="SSF103506">
    <property type="entry name" value="Mitochondrial carrier"/>
    <property type="match status" value="1"/>
</dbReference>
<comment type="subcellular location">
    <subcellularLocation>
        <location evidence="1">Membrane</location>
    </subcellularLocation>
</comment>
<keyword evidence="2" id="KW-0812">Transmembrane</keyword>
<evidence type="ECO:0000313" key="5">
    <source>
        <dbReference type="EMBL" id="CAK0859710.1"/>
    </source>
</evidence>
<proteinExistence type="predicted"/>
<comment type="caution">
    <text evidence="5">The sequence shown here is derived from an EMBL/GenBank/DDBJ whole genome shotgun (WGS) entry which is preliminary data.</text>
</comment>
<feature type="region of interest" description="Disordered" evidence="4">
    <location>
        <begin position="165"/>
        <end position="196"/>
    </location>
</feature>
<evidence type="ECO:0000256" key="3">
    <source>
        <dbReference type="ARBA" id="ARBA00023136"/>
    </source>
</evidence>
<accession>A0ABN9UJ48</accession>
<protein>
    <submittedName>
        <fullName evidence="5">Uncharacterized protein</fullName>
    </submittedName>
</protein>
<sequence>SAVHGGVSPGAPRPEPSAMDAPLDAPLLLSGALGGPFVVYVLTPMRNALTLGSQDSRSVAAGLYRKVFRGGWASGWKGGGAPAVMACPQFLAVGPAFHVMHQRARELSGSGASSGHRVLPALAASCGAGLFETALTYAAQSRNAQIAYNNLGRVCELLLDRPDAEEDAASSEPGLQALGAGLRRNGRPQHGQRVEHPKPVAVASGAAARFGISELQREGQLLRLPGVPFRVYHIRAGEPGLQCSRLSSYLRPPPEKSPAERLALARHFLNRQYFVPLQPDRMGYTAEVERYSWNISRVVARDFCLRSSYAISLLMLFMSIERTLCAVLRPYELKRVCEKSRGLDAQPVEMCLARH</sequence>
<reference evidence="5" key="1">
    <citation type="submission" date="2023-10" db="EMBL/GenBank/DDBJ databases">
        <authorList>
            <person name="Chen Y."/>
            <person name="Shah S."/>
            <person name="Dougan E. K."/>
            <person name="Thang M."/>
            <person name="Chan C."/>
        </authorList>
    </citation>
    <scope>NUCLEOTIDE SEQUENCE [LARGE SCALE GENOMIC DNA]</scope>
</reference>
<dbReference type="EMBL" id="CAUYUJ010015927">
    <property type="protein sequence ID" value="CAK0859710.1"/>
    <property type="molecule type" value="Genomic_DNA"/>
</dbReference>
<feature type="non-terminal residue" evidence="5">
    <location>
        <position position="1"/>
    </location>
</feature>
<dbReference type="InterPro" id="IPR023395">
    <property type="entry name" value="MCP_dom_sf"/>
</dbReference>
<keyword evidence="3" id="KW-0472">Membrane</keyword>
<evidence type="ECO:0000256" key="4">
    <source>
        <dbReference type="SAM" id="MobiDB-lite"/>
    </source>
</evidence>
<evidence type="ECO:0000256" key="1">
    <source>
        <dbReference type="ARBA" id="ARBA00004370"/>
    </source>
</evidence>
<evidence type="ECO:0000256" key="2">
    <source>
        <dbReference type="ARBA" id="ARBA00022692"/>
    </source>
</evidence>
<dbReference type="Proteomes" id="UP001189429">
    <property type="component" value="Unassembled WGS sequence"/>
</dbReference>
<evidence type="ECO:0000313" key="6">
    <source>
        <dbReference type="Proteomes" id="UP001189429"/>
    </source>
</evidence>
<organism evidence="5 6">
    <name type="scientific">Prorocentrum cordatum</name>
    <dbReference type="NCBI Taxonomy" id="2364126"/>
    <lineage>
        <taxon>Eukaryota</taxon>
        <taxon>Sar</taxon>
        <taxon>Alveolata</taxon>
        <taxon>Dinophyceae</taxon>
        <taxon>Prorocentrales</taxon>
        <taxon>Prorocentraceae</taxon>
        <taxon>Prorocentrum</taxon>
    </lineage>
</organism>
<keyword evidence="6" id="KW-1185">Reference proteome</keyword>
<name>A0ABN9UJ48_9DINO</name>
<gene>
    <name evidence="5" type="ORF">PCOR1329_LOCUS49000</name>
</gene>